<feature type="transmembrane region" description="Helical" evidence="2">
    <location>
        <begin position="90"/>
        <end position="118"/>
    </location>
</feature>
<feature type="transmembrane region" description="Helical" evidence="2">
    <location>
        <begin position="169"/>
        <end position="189"/>
    </location>
</feature>
<dbReference type="Proteomes" id="UP001500630">
    <property type="component" value="Unassembled WGS sequence"/>
</dbReference>
<evidence type="ECO:0000256" key="1">
    <source>
        <dbReference type="SAM" id="MobiDB-lite"/>
    </source>
</evidence>
<feature type="transmembrane region" description="Helical" evidence="2">
    <location>
        <begin position="241"/>
        <end position="258"/>
    </location>
</feature>
<organism evidence="3 4">
    <name type="scientific">Nonomuraea rosea</name>
    <dbReference type="NCBI Taxonomy" id="638574"/>
    <lineage>
        <taxon>Bacteria</taxon>
        <taxon>Bacillati</taxon>
        <taxon>Actinomycetota</taxon>
        <taxon>Actinomycetes</taxon>
        <taxon>Streptosporangiales</taxon>
        <taxon>Streptosporangiaceae</taxon>
        <taxon>Nonomuraea</taxon>
    </lineage>
</organism>
<keyword evidence="4" id="KW-1185">Reference proteome</keyword>
<accession>A0ABP6Z280</accession>
<keyword evidence="2" id="KW-0472">Membrane</keyword>
<feature type="transmembrane region" description="Helical" evidence="2">
    <location>
        <begin position="264"/>
        <end position="281"/>
    </location>
</feature>
<feature type="transmembrane region" description="Helical" evidence="2">
    <location>
        <begin position="215"/>
        <end position="234"/>
    </location>
</feature>
<feature type="transmembrane region" description="Helical" evidence="2">
    <location>
        <begin position="59"/>
        <end position="78"/>
    </location>
</feature>
<keyword evidence="2" id="KW-0812">Transmembrane</keyword>
<reference evidence="4" key="1">
    <citation type="journal article" date="2019" name="Int. J. Syst. Evol. Microbiol.">
        <title>The Global Catalogue of Microorganisms (GCM) 10K type strain sequencing project: providing services to taxonomists for standard genome sequencing and annotation.</title>
        <authorList>
            <consortium name="The Broad Institute Genomics Platform"/>
            <consortium name="The Broad Institute Genome Sequencing Center for Infectious Disease"/>
            <person name="Wu L."/>
            <person name="Ma J."/>
        </authorList>
    </citation>
    <scope>NUCLEOTIDE SEQUENCE [LARGE SCALE GENOMIC DNA]</scope>
    <source>
        <strain evidence="4">JCM 17326</strain>
    </source>
</reference>
<evidence type="ECO:0000256" key="2">
    <source>
        <dbReference type="SAM" id="Phobius"/>
    </source>
</evidence>
<keyword evidence="2" id="KW-1133">Transmembrane helix</keyword>
<name>A0ABP6Z280_9ACTN</name>
<evidence type="ECO:0000313" key="4">
    <source>
        <dbReference type="Proteomes" id="UP001500630"/>
    </source>
</evidence>
<evidence type="ECO:0000313" key="3">
    <source>
        <dbReference type="EMBL" id="GAA3595136.1"/>
    </source>
</evidence>
<feature type="transmembrane region" description="Helical" evidence="2">
    <location>
        <begin position="293"/>
        <end position="320"/>
    </location>
</feature>
<feature type="transmembrane region" description="Helical" evidence="2">
    <location>
        <begin position="28"/>
        <end position="47"/>
    </location>
</feature>
<comment type="caution">
    <text evidence="3">The sequence shown here is derived from an EMBL/GenBank/DDBJ whole genome shotgun (WGS) entry which is preliminary data.</text>
</comment>
<feature type="region of interest" description="Disordered" evidence="1">
    <location>
        <begin position="377"/>
        <end position="399"/>
    </location>
</feature>
<gene>
    <name evidence="3" type="ORF">GCM10022419_092980</name>
</gene>
<proteinExistence type="predicted"/>
<sequence>MALANAGIRRLLADSGEARGWVSLRTDLVTALLGLWFGVGLMIDAWAHTNRTDLETFFTPWHAVFYSGFAAVSGWIIWQVWRNVRTGRQGLAAVPMGYLAGLVAVPAFAAFGVADMLWHTLLGIETTIDILFSPSHLGLIVTMLLIITTPLRSAWNAPDLGARPRLGRLLPALIGFSFATTLVSLFLSYGDALQWSPGGVVRAFSDMQDSGADRLAAAMVITNVVSLAPVLLLIRRWALPFGSMTVMYGVGVLMPGAQTEFENLPILVAFVAAGFAGDLLIRWLRPSSSRRGAYWAFAGLSAFITWSLYMIVASAAAGGLPTVPELWTGAPVVAGLIGLALGALFLPNAVPAAVPADVSAGAPVAVPSGAVPSGAAPSGAVPSGAVPSGAVPSGAVPSGAATAPAAVTAAAPAVVPDAIDADRA</sequence>
<dbReference type="EMBL" id="BAABDQ010000030">
    <property type="protein sequence ID" value="GAA3595136.1"/>
    <property type="molecule type" value="Genomic_DNA"/>
</dbReference>
<feature type="transmembrane region" description="Helical" evidence="2">
    <location>
        <begin position="130"/>
        <end position="148"/>
    </location>
</feature>
<protein>
    <submittedName>
        <fullName evidence="3">Uncharacterized protein</fullName>
    </submittedName>
</protein>
<dbReference type="RefSeq" id="WP_345572401.1">
    <property type="nucleotide sequence ID" value="NZ_BAABDQ010000030.1"/>
</dbReference>
<feature type="transmembrane region" description="Helical" evidence="2">
    <location>
        <begin position="326"/>
        <end position="346"/>
    </location>
</feature>